<organism evidence="3 4">
    <name type="scientific">Cucurbitaria berberidis CBS 394.84</name>
    <dbReference type="NCBI Taxonomy" id="1168544"/>
    <lineage>
        <taxon>Eukaryota</taxon>
        <taxon>Fungi</taxon>
        <taxon>Dikarya</taxon>
        <taxon>Ascomycota</taxon>
        <taxon>Pezizomycotina</taxon>
        <taxon>Dothideomycetes</taxon>
        <taxon>Pleosporomycetidae</taxon>
        <taxon>Pleosporales</taxon>
        <taxon>Pleosporineae</taxon>
        <taxon>Cucurbitariaceae</taxon>
        <taxon>Cucurbitaria</taxon>
    </lineage>
</organism>
<name>A0A9P4L8X9_9PLEO</name>
<evidence type="ECO:0000256" key="2">
    <source>
        <dbReference type="SAM" id="MobiDB-lite"/>
    </source>
</evidence>
<keyword evidence="4" id="KW-1185">Reference proteome</keyword>
<comment type="caution">
    <text evidence="3">The sequence shown here is derived from an EMBL/GenBank/DDBJ whole genome shotgun (WGS) entry which is preliminary data.</text>
</comment>
<dbReference type="AlphaFoldDB" id="A0A9P4L8X9"/>
<feature type="region of interest" description="Disordered" evidence="2">
    <location>
        <begin position="1"/>
        <end position="49"/>
    </location>
</feature>
<dbReference type="RefSeq" id="XP_040788375.1">
    <property type="nucleotide sequence ID" value="XM_040930226.1"/>
</dbReference>
<gene>
    <name evidence="3" type="ORF">K460DRAFT_312609</name>
</gene>
<sequence>MNHVRTATSIASRRPVARRIAHVSRRTYATEPPPPPPPPNSTSQQLKEPSRVGAYYKTFGSPLLKCFLGALFTYQIAYYAWFKLETIEEQHDKHTEIKELQYELMEAIAQQKQSAQETLSHAVDAVEEATDRIVESVKEGADETVRATSAVGKVAKGGWWPW</sequence>
<feature type="compositionally biased region" description="Polar residues" evidence="2">
    <location>
        <begin position="1"/>
        <end position="11"/>
    </location>
</feature>
<dbReference type="OrthoDB" id="2120024at2759"/>
<evidence type="ECO:0000313" key="3">
    <source>
        <dbReference type="EMBL" id="KAF1845812.1"/>
    </source>
</evidence>
<reference evidence="3" key="1">
    <citation type="submission" date="2020-01" db="EMBL/GenBank/DDBJ databases">
        <authorList>
            <consortium name="DOE Joint Genome Institute"/>
            <person name="Haridas S."/>
            <person name="Albert R."/>
            <person name="Binder M."/>
            <person name="Bloem J."/>
            <person name="Labutti K."/>
            <person name="Salamov A."/>
            <person name="Andreopoulos B."/>
            <person name="Baker S.E."/>
            <person name="Barry K."/>
            <person name="Bills G."/>
            <person name="Bluhm B.H."/>
            <person name="Cannon C."/>
            <person name="Castanera R."/>
            <person name="Culley D.E."/>
            <person name="Daum C."/>
            <person name="Ezra D."/>
            <person name="Gonzalez J.B."/>
            <person name="Henrissat B."/>
            <person name="Kuo A."/>
            <person name="Liang C."/>
            <person name="Lipzen A."/>
            <person name="Lutzoni F."/>
            <person name="Magnuson J."/>
            <person name="Mondo S."/>
            <person name="Nolan M."/>
            <person name="Ohm R."/>
            <person name="Pangilinan J."/>
            <person name="Park H.-J."/>
            <person name="Ramirez L."/>
            <person name="Alfaro M."/>
            <person name="Sun H."/>
            <person name="Tritt A."/>
            <person name="Yoshinaga Y."/>
            <person name="Zwiers L.-H."/>
            <person name="Turgeon B.G."/>
            <person name="Goodwin S.B."/>
            <person name="Spatafora J.W."/>
            <person name="Crous P.W."/>
            <person name="Grigoriev I.V."/>
        </authorList>
    </citation>
    <scope>NUCLEOTIDE SEQUENCE</scope>
    <source>
        <strain evidence="3">CBS 394.84</strain>
    </source>
</reference>
<feature type="coiled-coil region" evidence="1">
    <location>
        <begin position="97"/>
        <end position="132"/>
    </location>
</feature>
<proteinExistence type="predicted"/>
<keyword evidence="1" id="KW-0175">Coiled coil</keyword>
<protein>
    <submittedName>
        <fullName evidence="3">Uncharacterized protein</fullName>
    </submittedName>
</protein>
<dbReference type="GeneID" id="63847478"/>
<dbReference type="EMBL" id="ML976616">
    <property type="protein sequence ID" value="KAF1845812.1"/>
    <property type="molecule type" value="Genomic_DNA"/>
</dbReference>
<evidence type="ECO:0000256" key="1">
    <source>
        <dbReference type="SAM" id="Coils"/>
    </source>
</evidence>
<evidence type="ECO:0000313" key="4">
    <source>
        <dbReference type="Proteomes" id="UP000800039"/>
    </source>
</evidence>
<accession>A0A9P4L8X9</accession>
<feature type="compositionally biased region" description="Pro residues" evidence="2">
    <location>
        <begin position="31"/>
        <end position="40"/>
    </location>
</feature>
<dbReference type="Proteomes" id="UP000800039">
    <property type="component" value="Unassembled WGS sequence"/>
</dbReference>
<feature type="compositionally biased region" description="Basic residues" evidence="2">
    <location>
        <begin position="15"/>
        <end position="25"/>
    </location>
</feature>